<name>A0A9N9SAY4_PHACE</name>
<keyword evidence="1" id="KW-0732">Signal</keyword>
<dbReference type="PROSITE" id="PS51257">
    <property type="entry name" value="PROKAR_LIPOPROTEIN"/>
    <property type="match status" value="1"/>
</dbReference>
<reference evidence="2" key="1">
    <citation type="submission" date="2022-01" db="EMBL/GenBank/DDBJ databases">
        <authorList>
            <person name="King R."/>
        </authorList>
    </citation>
    <scope>NUCLEOTIDE SEQUENCE</scope>
</reference>
<gene>
    <name evidence="2" type="ORF">PHAECO_LOCUS2691</name>
</gene>
<accession>A0A9N9SAY4</accession>
<feature type="signal peptide" evidence="1">
    <location>
        <begin position="1"/>
        <end position="23"/>
    </location>
</feature>
<reference evidence="2" key="2">
    <citation type="submission" date="2022-10" db="EMBL/GenBank/DDBJ databases">
        <authorList>
            <consortium name="ENA_rothamsted_submissions"/>
            <consortium name="culmorum"/>
            <person name="King R."/>
        </authorList>
    </citation>
    <scope>NUCLEOTIDE SEQUENCE</scope>
</reference>
<evidence type="ECO:0000313" key="3">
    <source>
        <dbReference type="Proteomes" id="UP001153737"/>
    </source>
</evidence>
<evidence type="ECO:0000313" key="2">
    <source>
        <dbReference type="EMBL" id="CAG9815059.1"/>
    </source>
</evidence>
<organism evidence="2 3">
    <name type="scientific">Phaedon cochleariae</name>
    <name type="common">Mustard beetle</name>
    <dbReference type="NCBI Taxonomy" id="80249"/>
    <lineage>
        <taxon>Eukaryota</taxon>
        <taxon>Metazoa</taxon>
        <taxon>Ecdysozoa</taxon>
        <taxon>Arthropoda</taxon>
        <taxon>Hexapoda</taxon>
        <taxon>Insecta</taxon>
        <taxon>Pterygota</taxon>
        <taxon>Neoptera</taxon>
        <taxon>Endopterygota</taxon>
        <taxon>Coleoptera</taxon>
        <taxon>Polyphaga</taxon>
        <taxon>Cucujiformia</taxon>
        <taxon>Chrysomeloidea</taxon>
        <taxon>Chrysomelidae</taxon>
        <taxon>Chrysomelinae</taxon>
        <taxon>Chrysomelini</taxon>
        <taxon>Phaedon</taxon>
    </lineage>
</organism>
<proteinExistence type="predicted"/>
<protein>
    <submittedName>
        <fullName evidence="2">Uncharacterized protein</fullName>
    </submittedName>
</protein>
<keyword evidence="3" id="KW-1185">Reference proteome</keyword>
<dbReference type="EMBL" id="OU896717">
    <property type="protein sequence ID" value="CAG9815059.1"/>
    <property type="molecule type" value="Genomic_DNA"/>
</dbReference>
<sequence>MRLITRTSLIVVIVVALLISCEAKKKKKNSKQMILRQKETNPVDFIRLAVMRLIYGIATRVGLGEQISDALNGVFVPPGVDAEYDYDGGVGQDNDDDYDFDL</sequence>
<dbReference type="AlphaFoldDB" id="A0A9N9SAY4"/>
<dbReference type="Proteomes" id="UP001153737">
    <property type="component" value="Chromosome 11"/>
</dbReference>
<dbReference type="OrthoDB" id="8196230at2759"/>
<evidence type="ECO:0000256" key="1">
    <source>
        <dbReference type="SAM" id="SignalP"/>
    </source>
</evidence>
<feature type="chain" id="PRO_5040141962" evidence="1">
    <location>
        <begin position="24"/>
        <end position="102"/>
    </location>
</feature>